<dbReference type="AlphaFoldDB" id="A0A939S8A9"/>
<dbReference type="Proteomes" id="UP000664382">
    <property type="component" value="Unassembled WGS sequence"/>
</dbReference>
<feature type="compositionally biased region" description="Basic and acidic residues" evidence="1">
    <location>
        <begin position="1"/>
        <end position="12"/>
    </location>
</feature>
<evidence type="ECO:0000313" key="4">
    <source>
        <dbReference type="Proteomes" id="UP000664382"/>
    </source>
</evidence>
<comment type="caution">
    <text evidence="3">The sequence shown here is derived from an EMBL/GenBank/DDBJ whole genome shotgun (WGS) entry which is preliminary data.</text>
</comment>
<proteinExistence type="predicted"/>
<dbReference type="Pfam" id="PF11361">
    <property type="entry name" value="DUF3159"/>
    <property type="match status" value="1"/>
</dbReference>
<accession>A0A939S8A9</accession>
<evidence type="ECO:0000313" key="3">
    <source>
        <dbReference type="EMBL" id="MBO1901871.1"/>
    </source>
</evidence>
<dbReference type="InterPro" id="IPR016566">
    <property type="entry name" value="UCP010219"/>
</dbReference>
<feature type="transmembrane region" description="Helical" evidence="2">
    <location>
        <begin position="106"/>
        <end position="123"/>
    </location>
</feature>
<keyword evidence="4" id="KW-1185">Reference proteome</keyword>
<feature type="transmembrane region" description="Helical" evidence="2">
    <location>
        <begin position="81"/>
        <end position="99"/>
    </location>
</feature>
<evidence type="ECO:0000256" key="1">
    <source>
        <dbReference type="SAM" id="MobiDB-lite"/>
    </source>
</evidence>
<gene>
    <name evidence="3" type="ORF">J4H92_07905</name>
</gene>
<feature type="transmembrane region" description="Helical" evidence="2">
    <location>
        <begin position="209"/>
        <end position="233"/>
    </location>
</feature>
<dbReference type="EMBL" id="JAGDYM010000009">
    <property type="protein sequence ID" value="MBO1901871.1"/>
    <property type="molecule type" value="Genomic_DNA"/>
</dbReference>
<name>A0A939S8A9_9MICO</name>
<feature type="transmembrane region" description="Helical" evidence="2">
    <location>
        <begin position="135"/>
        <end position="163"/>
    </location>
</feature>
<feature type="transmembrane region" description="Helical" evidence="2">
    <location>
        <begin position="56"/>
        <end position="75"/>
    </location>
</feature>
<feature type="transmembrane region" description="Helical" evidence="2">
    <location>
        <begin position="175"/>
        <end position="197"/>
    </location>
</feature>
<dbReference type="RefSeq" id="WP_208097635.1">
    <property type="nucleotide sequence ID" value="NZ_JAGDYM010000009.1"/>
</dbReference>
<feature type="region of interest" description="Disordered" evidence="1">
    <location>
        <begin position="1"/>
        <end position="25"/>
    </location>
</feature>
<keyword evidence="2" id="KW-0472">Membrane</keyword>
<organism evidence="3 4">
    <name type="scientific">Leucobacter weissii</name>
    <dbReference type="NCBI Taxonomy" id="1983706"/>
    <lineage>
        <taxon>Bacteria</taxon>
        <taxon>Bacillati</taxon>
        <taxon>Actinomycetota</taxon>
        <taxon>Actinomycetes</taxon>
        <taxon>Micrococcales</taxon>
        <taxon>Microbacteriaceae</taxon>
        <taxon>Leucobacter</taxon>
    </lineage>
</organism>
<keyword evidence="2" id="KW-0812">Transmembrane</keyword>
<reference evidence="3" key="1">
    <citation type="submission" date="2021-03" db="EMBL/GenBank/DDBJ databases">
        <title>Leucobacter chromiisoli sp. nov., isolated from chromium-containing soil of chemical plant.</title>
        <authorList>
            <person name="Xu Z."/>
        </authorList>
    </citation>
    <scope>NUCLEOTIDE SEQUENCE</scope>
    <source>
        <strain evidence="3">S27</strain>
    </source>
</reference>
<evidence type="ECO:0000256" key="2">
    <source>
        <dbReference type="SAM" id="Phobius"/>
    </source>
</evidence>
<sequence>MGPDRPGGRAEPEDSAEPSGDGERDARLGGLGRAVQAGLGGEAVTARGVLDAIGGVRGLVEAFVPATLFLVVYVLAKDARIAAIAPLAIAVLAVVVRLIRREPLSAALSGVLGVVVCVAAVMFTGEGSSYFVPGFFINGAWILAHTVSLLVGWPLIGLLLGFLRGSLTAWRKVPVLRRAAVLCTLVWIALFAARLLVQLPLYFADDTEALGVARLVMGVPLFALAVLFTWLVLARVSSAVDADEARAEAAGSAPGEGTRSSSDE</sequence>
<protein>
    <submittedName>
        <fullName evidence="3">DUF3159 domain-containing protein</fullName>
    </submittedName>
</protein>
<keyword evidence="2" id="KW-1133">Transmembrane helix</keyword>